<dbReference type="Proteomes" id="UP000244450">
    <property type="component" value="Unassembled WGS sequence"/>
</dbReference>
<reference evidence="2 3" key="1">
    <citation type="submission" date="2018-04" db="EMBL/GenBank/DDBJ databases">
        <title>Chitinophaga fuyangensis sp. nov., isolated from soil in a chemical factory.</title>
        <authorList>
            <person name="Chen K."/>
        </authorList>
    </citation>
    <scope>NUCLEOTIDE SEQUENCE [LARGE SCALE GENOMIC DNA]</scope>
    <source>
        <strain evidence="2 3">LY-1</strain>
    </source>
</reference>
<dbReference type="InterPro" id="IPR029063">
    <property type="entry name" value="SAM-dependent_MTases_sf"/>
</dbReference>
<proteinExistence type="predicted"/>
<keyword evidence="2" id="KW-0489">Methyltransferase</keyword>
<evidence type="ECO:0000259" key="1">
    <source>
        <dbReference type="Pfam" id="PF08241"/>
    </source>
</evidence>
<dbReference type="AlphaFoldDB" id="A0A2T7BE01"/>
<dbReference type="GO" id="GO:0008757">
    <property type="term" value="F:S-adenosylmethionine-dependent methyltransferase activity"/>
    <property type="evidence" value="ECO:0007669"/>
    <property type="project" value="InterPro"/>
</dbReference>
<name>A0A2T7BE01_9BACT</name>
<dbReference type="Gene3D" id="3.40.50.150">
    <property type="entry name" value="Vaccinia Virus protein VP39"/>
    <property type="match status" value="1"/>
</dbReference>
<protein>
    <submittedName>
        <fullName evidence="2">SAM-dependent methyltransferase</fullName>
    </submittedName>
</protein>
<keyword evidence="2" id="KW-0808">Transferase</keyword>
<feature type="domain" description="Methyltransferase type 11" evidence="1">
    <location>
        <begin position="47"/>
        <end position="143"/>
    </location>
</feature>
<keyword evidence="3" id="KW-1185">Reference proteome</keyword>
<dbReference type="Pfam" id="PF08241">
    <property type="entry name" value="Methyltransf_11"/>
    <property type="match status" value="1"/>
</dbReference>
<gene>
    <name evidence="2" type="ORF">DCC81_23370</name>
</gene>
<dbReference type="SUPFAM" id="SSF53335">
    <property type="entry name" value="S-adenosyl-L-methionine-dependent methyltransferases"/>
    <property type="match status" value="1"/>
</dbReference>
<comment type="caution">
    <text evidence="2">The sequence shown here is derived from an EMBL/GenBank/DDBJ whole genome shotgun (WGS) entry which is preliminary data.</text>
</comment>
<evidence type="ECO:0000313" key="3">
    <source>
        <dbReference type="Proteomes" id="UP000244450"/>
    </source>
</evidence>
<dbReference type="PANTHER" id="PTHR43591">
    <property type="entry name" value="METHYLTRANSFERASE"/>
    <property type="match status" value="1"/>
</dbReference>
<dbReference type="InterPro" id="IPR013216">
    <property type="entry name" value="Methyltransf_11"/>
</dbReference>
<dbReference type="EMBL" id="QCYK01000003">
    <property type="protein sequence ID" value="PUZ23329.1"/>
    <property type="molecule type" value="Genomic_DNA"/>
</dbReference>
<evidence type="ECO:0000313" key="2">
    <source>
        <dbReference type="EMBL" id="PUZ23329.1"/>
    </source>
</evidence>
<dbReference type="RefSeq" id="WP_108689074.1">
    <property type="nucleotide sequence ID" value="NZ_QCYK01000003.1"/>
</dbReference>
<sequence>MEILTETTAYAGSIPAIYDRYLASLLFEPYAAETLTRLKALQPTSLLELASGTGILTRLLPEAFPDAQILASDIHPDTLQVARQKIKDHYNLRWEVIDATHMPLEDAEFDVVVANFGVMFFKDKPQAFKEVMRVLKPGGTFLFTVWDSIAFNTACNLADTTVARFFPANTPGFFQLPYSYNDDYIIKRSLHAAGFSETDIEVVSLMGYSPSPADAAKGLLQGTPANTAIMERNGAALPAMEAALAEELRMHFGSKDIHVPMQAKVVRAVK</sequence>
<dbReference type="PANTHER" id="PTHR43591:SF24">
    <property type="entry name" value="2-METHOXY-6-POLYPRENYL-1,4-BENZOQUINOL METHYLASE, MITOCHONDRIAL"/>
    <property type="match status" value="1"/>
</dbReference>
<dbReference type="GO" id="GO:0032259">
    <property type="term" value="P:methylation"/>
    <property type="evidence" value="ECO:0007669"/>
    <property type="project" value="UniProtKB-KW"/>
</dbReference>
<dbReference type="CDD" id="cd02440">
    <property type="entry name" value="AdoMet_MTases"/>
    <property type="match status" value="1"/>
</dbReference>
<organism evidence="2 3">
    <name type="scientific">Chitinophaga parva</name>
    <dbReference type="NCBI Taxonomy" id="2169414"/>
    <lineage>
        <taxon>Bacteria</taxon>
        <taxon>Pseudomonadati</taxon>
        <taxon>Bacteroidota</taxon>
        <taxon>Chitinophagia</taxon>
        <taxon>Chitinophagales</taxon>
        <taxon>Chitinophagaceae</taxon>
        <taxon>Chitinophaga</taxon>
    </lineage>
</organism>
<accession>A0A2T7BE01</accession>
<dbReference type="OrthoDB" id="9795634at2"/>